<sequence length="161" mass="17359">MKTLLIACTALVGFAGCSKKQAFSVEPVNPNRVAQFVGNWVLVAPDATYPITLTIEPTAFGTGTKNSYGVSGKGPVNRYTSSLDYAPSSATEVDMKFSPVFWTSKVAETPQQAQASNDYLTRLGRVKTGSITKEGALYLRSEPTLGGCIDLQVRLIFQRVN</sequence>
<name>A0A939G8M2_9BACT</name>
<gene>
    <name evidence="1" type="ORF">J2I48_15270</name>
</gene>
<dbReference type="InterPro" id="IPR038670">
    <property type="entry name" value="HslJ-like_sf"/>
</dbReference>
<protein>
    <submittedName>
        <fullName evidence="1">Uncharacterized protein</fullName>
    </submittedName>
</protein>
<accession>A0A939G8M2</accession>
<dbReference type="Proteomes" id="UP000664795">
    <property type="component" value="Unassembled WGS sequence"/>
</dbReference>
<dbReference type="PROSITE" id="PS51257">
    <property type="entry name" value="PROKAR_LIPOPROTEIN"/>
    <property type="match status" value="1"/>
</dbReference>
<comment type="caution">
    <text evidence="1">The sequence shown here is derived from an EMBL/GenBank/DDBJ whole genome shotgun (WGS) entry which is preliminary data.</text>
</comment>
<dbReference type="EMBL" id="JAFMYU010000012">
    <property type="protein sequence ID" value="MBO0932370.1"/>
    <property type="molecule type" value="Genomic_DNA"/>
</dbReference>
<keyword evidence="2" id="KW-1185">Reference proteome</keyword>
<proteinExistence type="predicted"/>
<dbReference type="RefSeq" id="WP_207336337.1">
    <property type="nucleotide sequence ID" value="NZ_JAFMYU010000012.1"/>
</dbReference>
<evidence type="ECO:0000313" key="2">
    <source>
        <dbReference type="Proteomes" id="UP000664795"/>
    </source>
</evidence>
<dbReference type="Gene3D" id="2.40.128.270">
    <property type="match status" value="1"/>
</dbReference>
<dbReference type="AlphaFoldDB" id="A0A939G8M2"/>
<reference evidence="1 2" key="1">
    <citation type="submission" date="2021-03" db="EMBL/GenBank/DDBJ databases">
        <title>Fibrella sp. HMF5036 genome sequencing and assembly.</title>
        <authorList>
            <person name="Kang H."/>
            <person name="Kim H."/>
            <person name="Bae S."/>
            <person name="Joh K."/>
        </authorList>
    </citation>
    <scope>NUCLEOTIDE SEQUENCE [LARGE SCALE GENOMIC DNA]</scope>
    <source>
        <strain evidence="1 2">HMF5036</strain>
    </source>
</reference>
<evidence type="ECO:0000313" key="1">
    <source>
        <dbReference type="EMBL" id="MBO0932370.1"/>
    </source>
</evidence>
<organism evidence="1 2">
    <name type="scientific">Fibrella aquatilis</name>
    <dbReference type="NCBI Taxonomy" id="2817059"/>
    <lineage>
        <taxon>Bacteria</taxon>
        <taxon>Pseudomonadati</taxon>
        <taxon>Bacteroidota</taxon>
        <taxon>Cytophagia</taxon>
        <taxon>Cytophagales</taxon>
        <taxon>Spirosomataceae</taxon>
        <taxon>Fibrella</taxon>
    </lineage>
</organism>